<dbReference type="InterPro" id="IPR038495">
    <property type="entry name" value="ATPase_E_C"/>
</dbReference>
<evidence type="ECO:0000256" key="1">
    <source>
        <dbReference type="SAM" id="Coils"/>
    </source>
</evidence>
<gene>
    <name evidence="2" type="ORF">OCV51_00455</name>
</gene>
<evidence type="ECO:0000313" key="3">
    <source>
        <dbReference type="Proteomes" id="UP001652394"/>
    </source>
</evidence>
<dbReference type="SUPFAM" id="SSF160527">
    <property type="entry name" value="V-type ATPase subunit E-like"/>
    <property type="match status" value="1"/>
</dbReference>
<comment type="caution">
    <text evidence="2">The sequence shown here is derived from an EMBL/GenBank/DDBJ whole genome shotgun (WGS) entry which is preliminary data.</text>
</comment>
<reference evidence="2 3" key="1">
    <citation type="journal article" date="2021" name="ISME Commun">
        <title>Automated analysis of genomic sequences facilitates high-throughput and comprehensive description of bacteria.</title>
        <authorList>
            <person name="Hitch T.C.A."/>
        </authorList>
    </citation>
    <scope>NUCLEOTIDE SEQUENCE [LARGE SCALE GENOMIC DNA]</scope>
    <source>
        <strain evidence="2 3">H2_18</strain>
    </source>
</reference>
<organism evidence="2 3">
    <name type="scientific">Faecalicatena acetigenes</name>
    <dbReference type="NCBI Taxonomy" id="2981790"/>
    <lineage>
        <taxon>Bacteria</taxon>
        <taxon>Bacillati</taxon>
        <taxon>Bacillota</taxon>
        <taxon>Clostridia</taxon>
        <taxon>Lachnospirales</taxon>
        <taxon>Lachnospiraceae</taxon>
        <taxon>Faecalicatena</taxon>
    </lineage>
</organism>
<accession>A0ABT2T795</accession>
<protein>
    <submittedName>
        <fullName evidence="2">V-type ATP synthase subunit E</fullName>
    </submittedName>
</protein>
<sequence>MTLEEKIAHLQATSMEQARSEGNAIIDSYKEALEKVLKDHKEEAIRQSQTRIKAETTNARQQLNQAMAKSQLEIKRQYGKIQLDLKEKIFEEAKNLIDDYMKTESYMDYLIKCIRHAQNFAGEDPVIIYINPSDETKRSDLEDATGLHLTISAEDFIGGVRSVIRARNILIDHSFKTKLRNAYDAFLFLGGDGIA</sequence>
<dbReference type="Gene3D" id="3.30.2320.30">
    <property type="entry name" value="ATP synthase, E subunit, C-terminal"/>
    <property type="match status" value="1"/>
</dbReference>
<feature type="coiled-coil region" evidence="1">
    <location>
        <begin position="30"/>
        <end position="73"/>
    </location>
</feature>
<proteinExistence type="predicted"/>
<dbReference type="EMBL" id="JAOQJX010000001">
    <property type="protein sequence ID" value="MCU6746143.1"/>
    <property type="molecule type" value="Genomic_DNA"/>
</dbReference>
<dbReference type="RefSeq" id="WP_059067525.1">
    <property type="nucleotide sequence ID" value="NZ_JAOQJX010000001.1"/>
</dbReference>
<keyword evidence="1" id="KW-0175">Coiled coil</keyword>
<keyword evidence="3" id="KW-1185">Reference proteome</keyword>
<name>A0ABT2T795_9FIRM</name>
<dbReference type="Proteomes" id="UP001652394">
    <property type="component" value="Unassembled WGS sequence"/>
</dbReference>
<evidence type="ECO:0000313" key="2">
    <source>
        <dbReference type="EMBL" id="MCU6746143.1"/>
    </source>
</evidence>